<keyword evidence="8" id="KW-1185">Reference proteome</keyword>
<gene>
    <name evidence="7" type="ORF">O3P69_001332</name>
</gene>
<dbReference type="InterPro" id="IPR050332">
    <property type="entry name" value="GPCR_2"/>
</dbReference>
<dbReference type="PROSITE" id="PS50261">
    <property type="entry name" value="G_PROTEIN_RECEP_F2_4"/>
    <property type="match status" value="1"/>
</dbReference>
<dbReference type="EMBL" id="JARAKH010000008">
    <property type="protein sequence ID" value="KAK8402162.1"/>
    <property type="molecule type" value="Genomic_DNA"/>
</dbReference>
<dbReference type="InterPro" id="IPR000832">
    <property type="entry name" value="GPCR_2_secretin-like"/>
</dbReference>
<name>A0AAW0UPU8_SCYPA</name>
<keyword evidence="3 5" id="KW-1133">Transmembrane helix</keyword>
<evidence type="ECO:0000313" key="7">
    <source>
        <dbReference type="EMBL" id="KAK8402162.1"/>
    </source>
</evidence>
<feature type="transmembrane region" description="Helical" evidence="5">
    <location>
        <begin position="12"/>
        <end position="29"/>
    </location>
</feature>
<dbReference type="AlphaFoldDB" id="A0AAW0UPU8"/>
<dbReference type="PANTHER" id="PTHR45620:SF17">
    <property type="entry name" value="PDF RECEPTOR"/>
    <property type="match status" value="1"/>
</dbReference>
<dbReference type="Proteomes" id="UP001487740">
    <property type="component" value="Unassembled WGS sequence"/>
</dbReference>
<dbReference type="GO" id="GO:0007188">
    <property type="term" value="P:adenylate cyclase-modulating G protein-coupled receptor signaling pathway"/>
    <property type="evidence" value="ECO:0007669"/>
    <property type="project" value="TreeGrafter"/>
</dbReference>
<dbReference type="Pfam" id="PF00002">
    <property type="entry name" value="7tm_2"/>
    <property type="match status" value="1"/>
</dbReference>
<accession>A0AAW0UPU8</accession>
<dbReference type="PROSITE" id="PS00650">
    <property type="entry name" value="G_PROTEIN_RECEP_F2_2"/>
    <property type="match status" value="1"/>
</dbReference>
<feature type="transmembrane region" description="Helical" evidence="5">
    <location>
        <begin position="127"/>
        <end position="148"/>
    </location>
</feature>
<evidence type="ECO:0000256" key="4">
    <source>
        <dbReference type="ARBA" id="ARBA00023136"/>
    </source>
</evidence>
<dbReference type="PANTHER" id="PTHR45620">
    <property type="entry name" value="PDF RECEPTOR-LIKE PROTEIN-RELATED"/>
    <property type="match status" value="1"/>
</dbReference>
<protein>
    <recommendedName>
        <fullName evidence="6">G-protein coupled receptors family 2 profile 2 domain-containing protein</fullName>
    </recommendedName>
</protein>
<evidence type="ECO:0000256" key="5">
    <source>
        <dbReference type="SAM" id="Phobius"/>
    </source>
</evidence>
<organism evidence="7 8">
    <name type="scientific">Scylla paramamosain</name>
    <name type="common">Mud crab</name>
    <dbReference type="NCBI Taxonomy" id="85552"/>
    <lineage>
        <taxon>Eukaryota</taxon>
        <taxon>Metazoa</taxon>
        <taxon>Ecdysozoa</taxon>
        <taxon>Arthropoda</taxon>
        <taxon>Crustacea</taxon>
        <taxon>Multicrustacea</taxon>
        <taxon>Malacostraca</taxon>
        <taxon>Eumalacostraca</taxon>
        <taxon>Eucarida</taxon>
        <taxon>Decapoda</taxon>
        <taxon>Pleocyemata</taxon>
        <taxon>Brachyura</taxon>
        <taxon>Eubrachyura</taxon>
        <taxon>Portunoidea</taxon>
        <taxon>Portunidae</taxon>
        <taxon>Portuninae</taxon>
        <taxon>Scylla</taxon>
    </lineage>
</organism>
<dbReference type="SUPFAM" id="SSF81321">
    <property type="entry name" value="Family A G protein-coupled receptor-like"/>
    <property type="match status" value="1"/>
</dbReference>
<dbReference type="GO" id="GO:0005886">
    <property type="term" value="C:plasma membrane"/>
    <property type="evidence" value="ECO:0007669"/>
    <property type="project" value="TreeGrafter"/>
</dbReference>
<keyword evidence="4 5" id="KW-0472">Membrane</keyword>
<dbReference type="InterPro" id="IPR017983">
    <property type="entry name" value="GPCR_2_secretin-like_CS"/>
</dbReference>
<feature type="transmembrane region" description="Helical" evidence="5">
    <location>
        <begin position="160"/>
        <end position="183"/>
    </location>
</feature>
<dbReference type="GO" id="GO:0008528">
    <property type="term" value="F:G protein-coupled peptide receptor activity"/>
    <property type="evidence" value="ECO:0007669"/>
    <property type="project" value="TreeGrafter"/>
</dbReference>
<feature type="transmembrane region" description="Helical" evidence="5">
    <location>
        <begin position="83"/>
        <end position="106"/>
    </location>
</feature>
<evidence type="ECO:0000259" key="6">
    <source>
        <dbReference type="PROSITE" id="PS50261"/>
    </source>
</evidence>
<proteinExistence type="predicted"/>
<dbReference type="Gene3D" id="1.20.1070.10">
    <property type="entry name" value="Rhodopsin 7-helix transmembrane proteins"/>
    <property type="match status" value="1"/>
</dbReference>
<comment type="caution">
    <text evidence="7">The sequence shown here is derived from an EMBL/GenBank/DDBJ whole genome shotgun (WGS) entry which is preliminary data.</text>
</comment>
<reference evidence="7 8" key="1">
    <citation type="submission" date="2023-03" db="EMBL/GenBank/DDBJ databases">
        <title>High-quality genome of Scylla paramamosain provides insights in environmental adaptation.</title>
        <authorList>
            <person name="Zhang L."/>
        </authorList>
    </citation>
    <scope>NUCLEOTIDE SEQUENCE [LARGE SCALE GENOMIC DNA]</scope>
    <source>
        <strain evidence="7">LZ_2023a</strain>
        <tissue evidence="7">Muscle</tissue>
    </source>
</reference>
<evidence type="ECO:0000313" key="8">
    <source>
        <dbReference type="Proteomes" id="UP001487740"/>
    </source>
</evidence>
<sequence>MLCEASYVLLEYARTAMFMWMFIEGLYLHNKITVTVFQHKFYYSVYHAVGWGVPVLMTAAWATATAMHYGSSRCWWGYNFTSYFWILEGPRFSVISLNMIFLLNIIRVLVTKLRQSNSSEALQVRKAVKAAIVLLPLLGITNVLNMIVAPLGRSAAEFGLWSYATHFLTSFQGFFIALLYCFLNGEVRTAVRKYVDNYLLHRSAGVRRGSGLSSVFLTTVTDLPRDHHGRARHLCSCLRGSQSPTHGRPYL</sequence>
<comment type="subcellular location">
    <subcellularLocation>
        <location evidence="1">Membrane</location>
        <topology evidence="1">Multi-pass membrane protein</topology>
    </subcellularLocation>
</comment>
<feature type="transmembrane region" description="Helical" evidence="5">
    <location>
        <begin position="41"/>
        <end position="63"/>
    </location>
</feature>
<dbReference type="PRINTS" id="PR00249">
    <property type="entry name" value="GPCRSECRETIN"/>
</dbReference>
<dbReference type="InterPro" id="IPR017981">
    <property type="entry name" value="GPCR_2-like_7TM"/>
</dbReference>
<keyword evidence="2 5" id="KW-0812">Transmembrane</keyword>
<evidence type="ECO:0000256" key="2">
    <source>
        <dbReference type="ARBA" id="ARBA00022692"/>
    </source>
</evidence>
<evidence type="ECO:0000256" key="3">
    <source>
        <dbReference type="ARBA" id="ARBA00022989"/>
    </source>
</evidence>
<dbReference type="GO" id="GO:0007166">
    <property type="term" value="P:cell surface receptor signaling pathway"/>
    <property type="evidence" value="ECO:0007669"/>
    <property type="project" value="InterPro"/>
</dbReference>
<feature type="domain" description="G-protein coupled receptors family 2 profile 2" evidence="6">
    <location>
        <begin position="1"/>
        <end position="184"/>
    </location>
</feature>
<evidence type="ECO:0000256" key="1">
    <source>
        <dbReference type="ARBA" id="ARBA00004141"/>
    </source>
</evidence>